<dbReference type="EMBL" id="BMAV01004751">
    <property type="protein sequence ID" value="GFY45298.1"/>
    <property type="molecule type" value="Genomic_DNA"/>
</dbReference>
<dbReference type="Pfam" id="PF00096">
    <property type="entry name" value="zf-C2H2"/>
    <property type="match status" value="2"/>
</dbReference>
<evidence type="ECO:0000259" key="8">
    <source>
        <dbReference type="PROSITE" id="PS50157"/>
    </source>
</evidence>
<evidence type="ECO:0000256" key="7">
    <source>
        <dbReference type="PROSITE-ProRule" id="PRU00042"/>
    </source>
</evidence>
<dbReference type="Gene3D" id="3.30.160.60">
    <property type="entry name" value="Classic Zinc Finger"/>
    <property type="match status" value="1"/>
</dbReference>
<dbReference type="GO" id="GO:0005634">
    <property type="term" value="C:nucleus"/>
    <property type="evidence" value="ECO:0007669"/>
    <property type="project" value="UniProtKB-SubCell"/>
</dbReference>
<feature type="domain" description="C2H2-type" evidence="8">
    <location>
        <begin position="126"/>
        <end position="146"/>
    </location>
</feature>
<comment type="subcellular location">
    <subcellularLocation>
        <location evidence="1">Nucleus</location>
    </subcellularLocation>
</comment>
<evidence type="ECO:0000256" key="4">
    <source>
        <dbReference type="ARBA" id="ARBA00022771"/>
    </source>
</evidence>
<dbReference type="PROSITE" id="PS50157">
    <property type="entry name" value="ZINC_FINGER_C2H2_2"/>
    <property type="match status" value="2"/>
</dbReference>
<proteinExistence type="predicted"/>
<dbReference type="SMART" id="SM00355">
    <property type="entry name" value="ZnF_C2H2"/>
    <property type="match status" value="2"/>
</dbReference>
<dbReference type="Proteomes" id="UP000886998">
    <property type="component" value="Unassembled WGS sequence"/>
</dbReference>
<dbReference type="AlphaFoldDB" id="A0A8X6X1L3"/>
<dbReference type="SUPFAM" id="SSF57667">
    <property type="entry name" value="beta-beta-alpha zinc fingers"/>
    <property type="match status" value="1"/>
</dbReference>
<comment type="caution">
    <text evidence="9">The sequence shown here is derived from an EMBL/GenBank/DDBJ whole genome shotgun (WGS) entry which is preliminary data.</text>
</comment>
<dbReference type="PANTHER" id="PTHR24394">
    <property type="entry name" value="ZINC FINGER PROTEIN"/>
    <property type="match status" value="1"/>
</dbReference>
<dbReference type="PROSITE" id="PS00028">
    <property type="entry name" value="ZINC_FINGER_C2H2_1"/>
    <property type="match status" value="1"/>
</dbReference>
<feature type="domain" description="C2H2-type" evidence="8">
    <location>
        <begin position="98"/>
        <end position="125"/>
    </location>
</feature>
<keyword evidence="6" id="KW-0539">Nucleus</keyword>
<dbReference type="InterPro" id="IPR036236">
    <property type="entry name" value="Znf_C2H2_sf"/>
</dbReference>
<gene>
    <name evidence="9" type="ORF">TNIN_149251</name>
</gene>
<accession>A0A8X6X1L3</accession>
<evidence type="ECO:0000256" key="3">
    <source>
        <dbReference type="ARBA" id="ARBA00022737"/>
    </source>
</evidence>
<evidence type="ECO:0000256" key="5">
    <source>
        <dbReference type="ARBA" id="ARBA00022833"/>
    </source>
</evidence>
<dbReference type="GO" id="GO:0008270">
    <property type="term" value="F:zinc ion binding"/>
    <property type="evidence" value="ECO:0007669"/>
    <property type="project" value="UniProtKB-KW"/>
</dbReference>
<reference evidence="9" key="1">
    <citation type="submission" date="2020-08" db="EMBL/GenBank/DDBJ databases">
        <title>Multicomponent nature underlies the extraordinary mechanical properties of spider dragline silk.</title>
        <authorList>
            <person name="Kono N."/>
            <person name="Nakamura H."/>
            <person name="Mori M."/>
            <person name="Yoshida Y."/>
            <person name="Ohtoshi R."/>
            <person name="Malay A.D."/>
            <person name="Moran D.A.P."/>
            <person name="Tomita M."/>
            <person name="Numata K."/>
            <person name="Arakawa K."/>
        </authorList>
    </citation>
    <scope>NUCLEOTIDE SEQUENCE</scope>
</reference>
<dbReference type="InterPro" id="IPR013087">
    <property type="entry name" value="Znf_C2H2_type"/>
</dbReference>
<dbReference type="GO" id="GO:0000981">
    <property type="term" value="F:DNA-binding transcription factor activity, RNA polymerase II-specific"/>
    <property type="evidence" value="ECO:0007669"/>
    <property type="project" value="TreeGrafter"/>
</dbReference>
<dbReference type="OrthoDB" id="3176202at2759"/>
<protein>
    <recommendedName>
        <fullName evidence="8">C2H2-type domain-containing protein</fullName>
    </recommendedName>
</protein>
<dbReference type="PANTHER" id="PTHR24394:SF29">
    <property type="entry name" value="MYONEURIN"/>
    <property type="match status" value="1"/>
</dbReference>
<evidence type="ECO:0000313" key="10">
    <source>
        <dbReference type="Proteomes" id="UP000886998"/>
    </source>
</evidence>
<evidence type="ECO:0000256" key="2">
    <source>
        <dbReference type="ARBA" id="ARBA00022723"/>
    </source>
</evidence>
<keyword evidence="5" id="KW-0862">Zinc</keyword>
<sequence>MQAKKQKRFSLLIFFQDRALYAHGVEGNLITDSKQRKLPQVKKAFHIFVTLAKRKTKKWLGISLFVSPGSCYTCTQCGVVFEAGYKREQIISSNNTSHRCKECGKTFRRSDHLLNHSYKHSHQWPHRCSFCQKGFAQRSDFERHKRQRNIVRNICCKNVQIIFKEKFALTCDMMLIVKSALMGPVQ</sequence>
<keyword evidence="4 7" id="KW-0863">Zinc-finger</keyword>
<evidence type="ECO:0000256" key="1">
    <source>
        <dbReference type="ARBA" id="ARBA00004123"/>
    </source>
</evidence>
<evidence type="ECO:0000313" key="9">
    <source>
        <dbReference type="EMBL" id="GFY45298.1"/>
    </source>
</evidence>
<keyword evidence="10" id="KW-1185">Reference proteome</keyword>
<name>A0A8X6X1L3_9ARAC</name>
<keyword evidence="3" id="KW-0677">Repeat</keyword>
<keyword evidence="2" id="KW-0479">Metal-binding</keyword>
<organism evidence="9 10">
    <name type="scientific">Trichonephila inaurata madagascariensis</name>
    <dbReference type="NCBI Taxonomy" id="2747483"/>
    <lineage>
        <taxon>Eukaryota</taxon>
        <taxon>Metazoa</taxon>
        <taxon>Ecdysozoa</taxon>
        <taxon>Arthropoda</taxon>
        <taxon>Chelicerata</taxon>
        <taxon>Arachnida</taxon>
        <taxon>Araneae</taxon>
        <taxon>Araneomorphae</taxon>
        <taxon>Entelegynae</taxon>
        <taxon>Araneoidea</taxon>
        <taxon>Nephilidae</taxon>
        <taxon>Trichonephila</taxon>
        <taxon>Trichonephila inaurata</taxon>
    </lineage>
</organism>
<evidence type="ECO:0000256" key="6">
    <source>
        <dbReference type="ARBA" id="ARBA00023242"/>
    </source>
</evidence>